<dbReference type="Gene3D" id="1.20.120.330">
    <property type="entry name" value="Nucleotidyltransferases domain 2"/>
    <property type="match status" value="1"/>
</dbReference>
<organism evidence="2 3">
    <name type="scientific">Corynebacterium meitnerae</name>
    <dbReference type="NCBI Taxonomy" id="2913498"/>
    <lineage>
        <taxon>Bacteria</taxon>
        <taxon>Bacillati</taxon>
        <taxon>Actinomycetota</taxon>
        <taxon>Actinomycetes</taxon>
        <taxon>Mycobacteriales</taxon>
        <taxon>Corynebacteriaceae</taxon>
        <taxon>Corynebacterium</taxon>
    </lineage>
</organism>
<comment type="caution">
    <text evidence="2">The sequence shown here is derived from an EMBL/GenBank/DDBJ whole genome shotgun (WGS) entry which is preliminary data.</text>
</comment>
<reference evidence="2" key="1">
    <citation type="submission" date="2022-02" db="EMBL/GenBank/DDBJ databases">
        <title>Corynebacterium sp. from urogenital microbiome.</title>
        <authorList>
            <person name="Cappelli E.A."/>
            <person name="Ribeiro T.G."/>
            <person name="Peixe L."/>
        </authorList>
    </citation>
    <scope>NUCLEOTIDE SEQUENCE</scope>
    <source>
        <strain evidence="2">C8Ua_172</strain>
    </source>
</reference>
<dbReference type="AlphaFoldDB" id="A0A9X3LS42"/>
<sequence length="145" mass="15064">MNSIISATTGSAYGTVPRASQHDLFLDSARELLADAQARIARGEYDLAVESAYRAALRTAGAVIAGSAAVAKRKRLPSSAWDKLRITGARGEAWADTFSGYSALRGRVASGIELRPSPARATALVADAADFYAEVAGEIHGLAAA</sequence>
<feature type="domain" description="SAV-6107-like HEPN" evidence="1">
    <location>
        <begin position="51"/>
        <end position="135"/>
    </location>
</feature>
<keyword evidence="3" id="KW-1185">Reference proteome</keyword>
<proteinExistence type="predicted"/>
<dbReference type="InterPro" id="IPR040891">
    <property type="entry name" value="HEPN_SAV_6107"/>
</dbReference>
<evidence type="ECO:0000259" key="1">
    <source>
        <dbReference type="Pfam" id="PF18726"/>
    </source>
</evidence>
<gene>
    <name evidence="2" type="ORF">L8U60_01850</name>
</gene>
<name>A0A9X3LS42_9CORY</name>
<evidence type="ECO:0000313" key="2">
    <source>
        <dbReference type="EMBL" id="MCZ9293232.1"/>
    </source>
</evidence>
<dbReference type="RefSeq" id="WP_269964696.1">
    <property type="nucleotide sequence ID" value="NZ_JAKMUS010000002.1"/>
</dbReference>
<accession>A0A9X3LS42</accession>
<evidence type="ECO:0000313" key="3">
    <source>
        <dbReference type="Proteomes" id="UP001146468"/>
    </source>
</evidence>
<dbReference type="Pfam" id="PF18726">
    <property type="entry name" value="HEPN_SAV_6107"/>
    <property type="match status" value="1"/>
</dbReference>
<protein>
    <submittedName>
        <fullName evidence="2">SAV_6107 family HEPN domain-containing protein</fullName>
    </submittedName>
</protein>
<dbReference type="EMBL" id="JAKMUS010000002">
    <property type="protein sequence ID" value="MCZ9293232.1"/>
    <property type="molecule type" value="Genomic_DNA"/>
</dbReference>
<dbReference type="Proteomes" id="UP001146468">
    <property type="component" value="Unassembled WGS sequence"/>
</dbReference>